<protein>
    <submittedName>
        <fullName evidence="4">Glycoside hydrolase family 16 protein</fullName>
    </submittedName>
</protein>
<evidence type="ECO:0000313" key="5">
    <source>
        <dbReference type="Proteomes" id="UP000318126"/>
    </source>
</evidence>
<dbReference type="InterPro" id="IPR000757">
    <property type="entry name" value="Beta-glucanase-like"/>
</dbReference>
<dbReference type="Proteomes" id="UP000318126">
    <property type="component" value="Unassembled WGS sequence"/>
</dbReference>
<dbReference type="GO" id="GO:0004553">
    <property type="term" value="F:hydrolase activity, hydrolyzing O-glycosyl compounds"/>
    <property type="evidence" value="ECO:0007669"/>
    <property type="project" value="InterPro"/>
</dbReference>
<gene>
    <name evidence="4" type="ORF">FN961_09615</name>
</gene>
<comment type="similarity">
    <text evidence="1">Belongs to the glycosyl hydrolase 16 family.</text>
</comment>
<proteinExistence type="inferred from homology"/>
<organism evidence="4 5">
    <name type="scientific">Shewanella hanedai</name>
    <name type="common">Alteromonas hanedai</name>
    <dbReference type="NCBI Taxonomy" id="25"/>
    <lineage>
        <taxon>Bacteria</taxon>
        <taxon>Pseudomonadati</taxon>
        <taxon>Pseudomonadota</taxon>
        <taxon>Gammaproteobacteria</taxon>
        <taxon>Alteromonadales</taxon>
        <taxon>Shewanellaceae</taxon>
        <taxon>Shewanella</taxon>
    </lineage>
</organism>
<dbReference type="InterPro" id="IPR013320">
    <property type="entry name" value="ConA-like_dom_sf"/>
</dbReference>
<dbReference type="OrthoDB" id="9809583at2"/>
<accession>A0A553JQ97</accession>
<reference evidence="5" key="1">
    <citation type="submission" date="2019-07" db="EMBL/GenBank/DDBJ databases">
        <title>Shewanella sp. YLB-08 draft genomic sequence.</title>
        <authorList>
            <person name="Yu L."/>
        </authorList>
    </citation>
    <scope>NUCLEOTIDE SEQUENCE [LARGE SCALE GENOMIC DNA]</scope>
    <source>
        <strain evidence="5">JCM 20706</strain>
    </source>
</reference>
<feature type="chain" id="PRO_5021842031" evidence="2">
    <location>
        <begin position="30"/>
        <end position="273"/>
    </location>
</feature>
<dbReference type="AlphaFoldDB" id="A0A553JQ97"/>
<keyword evidence="2" id="KW-0732">Signal</keyword>
<comment type="caution">
    <text evidence="4">The sequence shown here is derived from an EMBL/GenBank/DDBJ whole genome shotgun (WGS) entry which is preliminary data.</text>
</comment>
<dbReference type="GO" id="GO:0005975">
    <property type="term" value="P:carbohydrate metabolic process"/>
    <property type="evidence" value="ECO:0007669"/>
    <property type="project" value="InterPro"/>
</dbReference>
<feature type="domain" description="GH16" evidence="3">
    <location>
        <begin position="19"/>
        <end position="266"/>
    </location>
</feature>
<evidence type="ECO:0000256" key="1">
    <source>
        <dbReference type="ARBA" id="ARBA00006865"/>
    </source>
</evidence>
<dbReference type="Pfam" id="PF00722">
    <property type="entry name" value="Glyco_hydro_16"/>
    <property type="match status" value="1"/>
</dbReference>
<name>A0A553JQ97_SHEHA</name>
<dbReference type="CDD" id="cd00413">
    <property type="entry name" value="Glyco_hydrolase_16"/>
    <property type="match status" value="1"/>
</dbReference>
<dbReference type="PROSITE" id="PS51762">
    <property type="entry name" value="GH16_2"/>
    <property type="match status" value="1"/>
</dbReference>
<feature type="signal peptide" evidence="2">
    <location>
        <begin position="1"/>
        <end position="29"/>
    </location>
</feature>
<evidence type="ECO:0000256" key="2">
    <source>
        <dbReference type="SAM" id="SignalP"/>
    </source>
</evidence>
<dbReference type="EMBL" id="VKGK01000009">
    <property type="protein sequence ID" value="TRY14644.1"/>
    <property type="molecule type" value="Genomic_DNA"/>
</dbReference>
<evidence type="ECO:0000259" key="3">
    <source>
        <dbReference type="PROSITE" id="PS51762"/>
    </source>
</evidence>
<sequence>MMKEVCKFRITLSAILVLLIFGSSFVVNAQEISIFEEFTKPGKPVHAGVTWRYRSELAKVTTWEQIIPGDGLAYIRVNGAKNRLSPEIKWPFQMLMISPIGPNHSISIRAKNMVLPGVASFIFTYTERGGLSEIDLEIVGQDRDLPARTGLKSQTNWTDLRMNLWNRAPLNSDTAERFIHQGIVNSKGGATSHQDDRFHIYQLDWYQDRVEFFIDSVKQGEFIGNIPTTAADLNIGVRHMAWTGQLSEKPKTLLIDWIKIQPLLSQDVESVGN</sequence>
<dbReference type="SUPFAM" id="SSF49899">
    <property type="entry name" value="Concanavalin A-like lectins/glucanases"/>
    <property type="match status" value="1"/>
</dbReference>
<keyword evidence="5" id="KW-1185">Reference proteome</keyword>
<keyword evidence="4" id="KW-0378">Hydrolase</keyword>
<dbReference type="Gene3D" id="2.60.120.200">
    <property type="match status" value="1"/>
</dbReference>
<evidence type="ECO:0000313" key="4">
    <source>
        <dbReference type="EMBL" id="TRY14644.1"/>
    </source>
</evidence>